<evidence type="ECO:0000313" key="3">
    <source>
        <dbReference type="EMBL" id="SFK47572.1"/>
    </source>
</evidence>
<dbReference type="STRING" id="52441.SAMN05216302_100765"/>
<protein>
    <submittedName>
        <fullName evidence="3">Imidazolonepropionase</fullName>
    </submittedName>
</protein>
<gene>
    <name evidence="3" type="ORF">SAMN05216302_100765</name>
</gene>
<evidence type="ECO:0000256" key="1">
    <source>
        <dbReference type="SAM" id="MobiDB-lite"/>
    </source>
</evidence>
<dbReference type="InterPro" id="IPR011059">
    <property type="entry name" value="Metal-dep_hydrolase_composite"/>
</dbReference>
<keyword evidence="4" id="KW-1185">Reference proteome</keyword>
<name>A0A1I3ZTW8_9PROT</name>
<dbReference type="AlphaFoldDB" id="A0A1I3ZTW8"/>
<dbReference type="RefSeq" id="WP_244531809.1">
    <property type="nucleotide sequence ID" value="NZ_FOSP01000007.1"/>
</dbReference>
<dbReference type="EMBL" id="FOSP01000007">
    <property type="protein sequence ID" value="SFK47572.1"/>
    <property type="molecule type" value="Genomic_DNA"/>
</dbReference>
<dbReference type="Pfam" id="PF01979">
    <property type="entry name" value="Amidohydro_1"/>
    <property type="match status" value="1"/>
</dbReference>
<dbReference type="PANTHER" id="PTHR43135:SF3">
    <property type="entry name" value="ALPHA-D-RIBOSE 1-METHYLPHOSPHONATE 5-TRIPHOSPHATE DIPHOSPHATASE"/>
    <property type="match status" value="1"/>
</dbReference>
<evidence type="ECO:0000259" key="2">
    <source>
        <dbReference type="Pfam" id="PF01979"/>
    </source>
</evidence>
<evidence type="ECO:0000313" key="4">
    <source>
        <dbReference type="Proteomes" id="UP000199533"/>
    </source>
</evidence>
<dbReference type="Gene3D" id="3.40.50.10910">
    <property type="entry name" value="Amidohydrolase"/>
    <property type="match status" value="1"/>
</dbReference>
<accession>A0A1I3ZTW8</accession>
<dbReference type="GO" id="GO:0016810">
    <property type="term" value="F:hydrolase activity, acting on carbon-nitrogen (but not peptide) bonds"/>
    <property type="evidence" value="ECO:0007669"/>
    <property type="project" value="InterPro"/>
</dbReference>
<organism evidence="3 4">
    <name type="scientific">Nitrosomonas aestuarii</name>
    <dbReference type="NCBI Taxonomy" id="52441"/>
    <lineage>
        <taxon>Bacteria</taxon>
        <taxon>Pseudomonadati</taxon>
        <taxon>Pseudomonadota</taxon>
        <taxon>Betaproteobacteria</taxon>
        <taxon>Nitrosomonadales</taxon>
        <taxon>Nitrosomonadaceae</taxon>
        <taxon>Nitrosomonas</taxon>
    </lineage>
</organism>
<feature type="domain" description="Amidohydrolase-related" evidence="2">
    <location>
        <begin position="304"/>
        <end position="429"/>
    </location>
</feature>
<dbReference type="Gene3D" id="2.30.40.10">
    <property type="entry name" value="Urease, subunit C, domain 1"/>
    <property type="match status" value="2"/>
</dbReference>
<feature type="region of interest" description="Disordered" evidence="1">
    <location>
        <begin position="202"/>
        <end position="244"/>
    </location>
</feature>
<dbReference type="SUPFAM" id="SSF51556">
    <property type="entry name" value="Metallo-dependent hydrolases"/>
    <property type="match status" value="1"/>
</dbReference>
<proteinExistence type="predicted"/>
<dbReference type="SUPFAM" id="SSF51338">
    <property type="entry name" value="Composite domain of metallo-dependent hydrolases"/>
    <property type="match status" value="1"/>
</dbReference>
<dbReference type="Gene3D" id="3.30.110.90">
    <property type="entry name" value="Amidohydrolase"/>
    <property type="match status" value="1"/>
</dbReference>
<dbReference type="InterPro" id="IPR051781">
    <property type="entry name" value="Metallo-dep_Hydrolase"/>
</dbReference>
<dbReference type="Proteomes" id="UP000199533">
    <property type="component" value="Unassembled WGS sequence"/>
</dbReference>
<sequence length="436" mass="46964">MVKTNMVGNLLLLIGQIQLGLVLLLSGIAPSLVTAADMHQKPLLLHASRVFDGNQIRTNLSILIKNGQVSQIERRELLLVDEDVKIIELGDATILPGLIELHAHLAYRKVPPEIVLQHGITTIRDLGGPVHAPYGGNGSLRVLTSGPIITAPDGYPISNLGATNIARAVSSEEEARKTVRDLVSAGAVVIKVALEPGGEVGAPWSVHHGHGKHAHDDEQHAHAPGKQVKHHQHSSDIHHSPKSRQAWPLLSEKIVTAIVSEAHHNNRRVTAHIAEEKGARIALNAGVDEWAHMPCDVIPEALLKQAVSQNVKIVTTIDTLSKCTGIESNTRTWSALGGEILYGAEIAHPEIPWGINTQELMYMMQFTGMQLVDTLRTATSLAGEHIGLFPKLGTIQLGAPADIVAVKGDLALDIKKLEYPDLVISGGQIIVNKFLN</sequence>
<dbReference type="PANTHER" id="PTHR43135">
    <property type="entry name" value="ALPHA-D-RIBOSE 1-METHYLPHOSPHONATE 5-TRIPHOSPHATE DIPHOSPHATASE"/>
    <property type="match status" value="1"/>
</dbReference>
<reference evidence="4" key="1">
    <citation type="submission" date="2016-10" db="EMBL/GenBank/DDBJ databases">
        <authorList>
            <person name="Varghese N."/>
            <person name="Submissions S."/>
        </authorList>
    </citation>
    <scope>NUCLEOTIDE SEQUENCE [LARGE SCALE GENOMIC DNA]</scope>
    <source>
        <strain evidence="4">Nm69</strain>
    </source>
</reference>
<dbReference type="InterPro" id="IPR006680">
    <property type="entry name" value="Amidohydro-rel"/>
</dbReference>
<dbReference type="Gene3D" id="3.20.20.140">
    <property type="entry name" value="Metal-dependent hydrolases"/>
    <property type="match status" value="1"/>
</dbReference>
<dbReference type="InterPro" id="IPR032466">
    <property type="entry name" value="Metal_Hydrolase"/>
</dbReference>